<sequence>MRALLIPETAPFALPSAPIRSGPRARCCQWSCGHSGITSGADAGGAAGTAPASKGFSRNRSSAKPRSFPTCRLISRPPPDGTSWAVLFCVRCSIKVDAAGWSVTRGFAITRFTRRSCFPAPPPLQQPALLQEALLPWEATGSRVSRAWLGSTGKPTPSQGTVPSCWRWPAPPAAVFPSPRWCPLPRQRRGPRQ</sequence>
<comment type="caution">
    <text evidence="2">The sequence shown here is derived from an EMBL/GenBank/DDBJ whole genome shotgun (WGS) entry which is preliminary data.</text>
</comment>
<evidence type="ECO:0000313" key="3">
    <source>
        <dbReference type="Proteomes" id="UP000740926"/>
    </source>
</evidence>
<accession>A0A9P6Y1I1</accession>
<evidence type="ECO:0000256" key="1">
    <source>
        <dbReference type="SAM" id="MobiDB-lite"/>
    </source>
</evidence>
<dbReference type="Proteomes" id="UP000740926">
    <property type="component" value="Unassembled WGS sequence"/>
</dbReference>
<protein>
    <submittedName>
        <fullName evidence="2">Uncharacterized protein</fullName>
    </submittedName>
</protein>
<gene>
    <name evidence="2" type="ORF">G6F50_014895</name>
</gene>
<proteinExistence type="predicted"/>
<dbReference type="AlphaFoldDB" id="A0A9P6Y1I1"/>
<feature type="region of interest" description="Disordered" evidence="1">
    <location>
        <begin position="43"/>
        <end position="72"/>
    </location>
</feature>
<name>A0A9P6Y1I1_9FUNG</name>
<reference evidence="2 3" key="1">
    <citation type="journal article" date="2020" name="Microb. Genom.">
        <title>Genetic diversity of clinical and environmental Mucorales isolates obtained from an investigation of mucormycosis cases among solid organ transplant recipients.</title>
        <authorList>
            <person name="Nguyen M.H."/>
            <person name="Kaul D."/>
            <person name="Muto C."/>
            <person name="Cheng S.J."/>
            <person name="Richter R.A."/>
            <person name="Bruno V.M."/>
            <person name="Liu G."/>
            <person name="Beyhan S."/>
            <person name="Sundermann A.J."/>
            <person name="Mounaud S."/>
            <person name="Pasculle A.W."/>
            <person name="Nierman W.C."/>
            <person name="Driscoll E."/>
            <person name="Cumbie R."/>
            <person name="Clancy C.J."/>
            <person name="Dupont C.L."/>
        </authorList>
    </citation>
    <scope>NUCLEOTIDE SEQUENCE [LARGE SCALE GENOMIC DNA]</scope>
    <source>
        <strain evidence="2 3">GL24</strain>
    </source>
</reference>
<evidence type="ECO:0000313" key="2">
    <source>
        <dbReference type="EMBL" id="KAG1537286.1"/>
    </source>
</evidence>
<organism evidence="2 3">
    <name type="scientific">Rhizopus delemar</name>
    <dbReference type="NCBI Taxonomy" id="936053"/>
    <lineage>
        <taxon>Eukaryota</taxon>
        <taxon>Fungi</taxon>
        <taxon>Fungi incertae sedis</taxon>
        <taxon>Mucoromycota</taxon>
        <taxon>Mucoromycotina</taxon>
        <taxon>Mucoromycetes</taxon>
        <taxon>Mucorales</taxon>
        <taxon>Mucorineae</taxon>
        <taxon>Rhizopodaceae</taxon>
        <taxon>Rhizopus</taxon>
    </lineage>
</organism>
<keyword evidence="3" id="KW-1185">Reference proteome</keyword>
<dbReference type="EMBL" id="JAANIU010007606">
    <property type="protein sequence ID" value="KAG1537286.1"/>
    <property type="molecule type" value="Genomic_DNA"/>
</dbReference>